<accession>A0A0V1L962</accession>
<evidence type="ECO:0000313" key="3">
    <source>
        <dbReference type="Proteomes" id="UP000054721"/>
    </source>
</evidence>
<feature type="transmembrane region" description="Helical" evidence="1">
    <location>
        <begin position="57"/>
        <end position="75"/>
    </location>
</feature>
<protein>
    <submittedName>
        <fullName evidence="2">Uncharacterized protein</fullName>
    </submittedName>
</protein>
<evidence type="ECO:0000313" key="2">
    <source>
        <dbReference type="EMBL" id="KRZ55958.1"/>
    </source>
</evidence>
<name>A0A0V1L962_9BILA</name>
<dbReference type="AlphaFoldDB" id="A0A0V1L962"/>
<reference evidence="2 3" key="1">
    <citation type="submission" date="2015-05" db="EMBL/GenBank/DDBJ databases">
        <title>Evolution of Trichinella species and genotypes.</title>
        <authorList>
            <person name="Korhonen P.K."/>
            <person name="Edoardo P."/>
            <person name="Giuseppe L.R."/>
            <person name="Gasser R.B."/>
        </authorList>
    </citation>
    <scope>NUCLEOTIDE SEQUENCE [LARGE SCALE GENOMIC DNA]</scope>
    <source>
        <strain evidence="2">ISS10</strain>
    </source>
</reference>
<sequence length="88" mass="9934">MCLDALLDLLYPSSPSDFKLRLTDSIAIFTSSIVDVGVQADVQAFICMKLYKSSMRLTCTIFLLLFCLVSSTNLFDSYSYKNNKQNKN</sequence>
<keyword evidence="1" id="KW-0812">Transmembrane</keyword>
<dbReference type="EMBL" id="JYDW01000104">
    <property type="protein sequence ID" value="KRZ55958.1"/>
    <property type="molecule type" value="Genomic_DNA"/>
</dbReference>
<evidence type="ECO:0000256" key="1">
    <source>
        <dbReference type="SAM" id="Phobius"/>
    </source>
</evidence>
<dbReference type="Proteomes" id="UP000054721">
    <property type="component" value="Unassembled WGS sequence"/>
</dbReference>
<keyword evidence="1" id="KW-0472">Membrane</keyword>
<keyword evidence="3" id="KW-1185">Reference proteome</keyword>
<comment type="caution">
    <text evidence="2">The sequence shown here is derived from an EMBL/GenBank/DDBJ whole genome shotgun (WGS) entry which is preliminary data.</text>
</comment>
<organism evidence="2 3">
    <name type="scientific">Trichinella nativa</name>
    <dbReference type="NCBI Taxonomy" id="6335"/>
    <lineage>
        <taxon>Eukaryota</taxon>
        <taxon>Metazoa</taxon>
        <taxon>Ecdysozoa</taxon>
        <taxon>Nematoda</taxon>
        <taxon>Enoplea</taxon>
        <taxon>Dorylaimia</taxon>
        <taxon>Trichinellida</taxon>
        <taxon>Trichinellidae</taxon>
        <taxon>Trichinella</taxon>
    </lineage>
</organism>
<gene>
    <name evidence="2" type="ORF">T02_11173</name>
</gene>
<keyword evidence="1" id="KW-1133">Transmembrane helix</keyword>
<proteinExistence type="predicted"/>